<protein>
    <submittedName>
        <fullName evidence="2">Uncharacterized protein</fullName>
    </submittedName>
</protein>
<keyword evidence="3" id="KW-1185">Reference proteome</keyword>
<feature type="region of interest" description="Disordered" evidence="1">
    <location>
        <begin position="253"/>
        <end position="284"/>
    </location>
</feature>
<feature type="compositionally biased region" description="Basic and acidic residues" evidence="1">
    <location>
        <begin position="141"/>
        <end position="150"/>
    </location>
</feature>
<evidence type="ECO:0000313" key="2">
    <source>
        <dbReference type="EMBL" id="PZG06084.1"/>
    </source>
</evidence>
<reference evidence="2 3" key="1">
    <citation type="submission" date="2018-01" db="EMBL/GenBank/DDBJ databases">
        <title>Draft genome sequence of Jishengella sp. NA12.</title>
        <authorList>
            <person name="Sahin N."/>
            <person name="Ay H."/>
            <person name="Saygin H."/>
        </authorList>
    </citation>
    <scope>NUCLEOTIDE SEQUENCE [LARGE SCALE GENOMIC DNA]</scope>
    <source>
        <strain evidence="2 3">NA12</strain>
    </source>
</reference>
<dbReference type="RefSeq" id="WP_111219705.1">
    <property type="nucleotide sequence ID" value="NZ_POTY01000370.1"/>
</dbReference>
<comment type="caution">
    <text evidence="2">The sequence shown here is derived from an EMBL/GenBank/DDBJ whole genome shotgun (WGS) entry which is preliminary data.</text>
</comment>
<name>A0A2W2EMV9_9ACTN</name>
<feature type="region of interest" description="Disordered" evidence="1">
    <location>
        <begin position="88"/>
        <end position="170"/>
    </location>
</feature>
<dbReference type="OrthoDB" id="3376457at2"/>
<evidence type="ECO:0000256" key="1">
    <source>
        <dbReference type="SAM" id="MobiDB-lite"/>
    </source>
</evidence>
<dbReference type="SUPFAM" id="SSF46785">
    <property type="entry name" value="Winged helix' DNA-binding domain"/>
    <property type="match status" value="1"/>
</dbReference>
<accession>A0A2W2EMV9</accession>
<dbReference type="InterPro" id="IPR036390">
    <property type="entry name" value="WH_DNA-bd_sf"/>
</dbReference>
<evidence type="ECO:0000313" key="3">
    <source>
        <dbReference type="Proteomes" id="UP000248924"/>
    </source>
</evidence>
<dbReference type="EMBL" id="POTY01000370">
    <property type="protein sequence ID" value="PZG06084.1"/>
    <property type="molecule type" value="Genomic_DNA"/>
</dbReference>
<organism evidence="2 3">
    <name type="scientific">Micromonospora craterilacus</name>
    <dbReference type="NCBI Taxonomy" id="1655439"/>
    <lineage>
        <taxon>Bacteria</taxon>
        <taxon>Bacillati</taxon>
        <taxon>Actinomycetota</taxon>
        <taxon>Actinomycetes</taxon>
        <taxon>Micromonosporales</taxon>
        <taxon>Micromonosporaceae</taxon>
        <taxon>Micromonospora</taxon>
    </lineage>
</organism>
<sequence>MESAIKASNVEPPGRHIVLTLLTATTAATAEVPPAHAPTFTDLERETGLSRSALTEWMKALTDGGWVSRVSFPEESRLGFRLAVGDPNAARAPRSHRSKRANTADGAYRQAVQAGSEDVPPGGMDRTAERYADVPPGGTPDEAHLLKDSPTESLDPPNLDPAQPSDEPRPDVERICEYLANWIVQNGSRKPTITKQWRDEARRLIDRDKRTVEEIRDVIRWCQRDHFWRRNVLSMPTFRKQYDRLRLAWQDDPDNTGAGRPNGHQPYSNDITDDEYREYASRGR</sequence>
<proteinExistence type="predicted"/>
<dbReference type="AlphaFoldDB" id="A0A2W2EMV9"/>
<dbReference type="Proteomes" id="UP000248924">
    <property type="component" value="Unassembled WGS sequence"/>
</dbReference>
<gene>
    <name evidence="2" type="ORF">C1I95_32305</name>
</gene>